<dbReference type="OrthoDB" id="5431035at2"/>
<dbReference type="GO" id="GO:0022857">
    <property type="term" value="F:transmembrane transporter activity"/>
    <property type="evidence" value="ECO:0007669"/>
    <property type="project" value="InterPro"/>
</dbReference>
<dbReference type="AlphaFoldDB" id="A0A0X8FD99"/>
<protein>
    <submittedName>
        <fullName evidence="1">ECF transporter S component</fullName>
    </submittedName>
</protein>
<dbReference type="Pfam" id="PF12822">
    <property type="entry name" value="ECF_trnsprt"/>
    <property type="match status" value="1"/>
</dbReference>
<proteinExistence type="predicted"/>
<dbReference type="InterPro" id="IPR024529">
    <property type="entry name" value="ECF_trnsprt_substrate-spec"/>
</dbReference>
<dbReference type="Proteomes" id="UP000594771">
    <property type="component" value="Chromosome"/>
</dbReference>
<organism evidence="1 2">
    <name type="scientific">Aerococcus urinae</name>
    <dbReference type="NCBI Taxonomy" id="1376"/>
    <lineage>
        <taxon>Bacteria</taxon>
        <taxon>Bacillati</taxon>
        <taxon>Bacillota</taxon>
        <taxon>Bacilli</taxon>
        <taxon>Lactobacillales</taxon>
        <taxon>Aerococcaceae</taxon>
        <taxon>Aerococcus</taxon>
    </lineage>
</organism>
<evidence type="ECO:0000313" key="2">
    <source>
        <dbReference type="Proteomes" id="UP000594771"/>
    </source>
</evidence>
<dbReference type="Gene3D" id="1.10.1760.20">
    <property type="match status" value="1"/>
</dbReference>
<sequence>MKNLHANILTALLLAIATIGANVHFLGSIALDSFPAFLGAIILGPGYGFLLGLLSHGLTALLSGFPLTLPAHIIIGVMMGLTCSVYGYLRGKAGKSIGKILFSDAVALVFNVLLAQLALIPLLGRQAILAMVTGGLLLTLLIASVVNLVLAEVVYISLPAKFFNPFMKRKTK</sequence>
<dbReference type="EMBL" id="CP065662">
    <property type="protein sequence ID" value="QPS01452.1"/>
    <property type="molecule type" value="Genomic_DNA"/>
</dbReference>
<dbReference type="GeneID" id="35768556"/>
<dbReference type="RefSeq" id="WP_060777718.1">
    <property type="nucleotide sequence ID" value="NZ_CAJHLF010000001.1"/>
</dbReference>
<evidence type="ECO:0000313" key="1">
    <source>
        <dbReference type="EMBL" id="QPS01452.1"/>
    </source>
</evidence>
<name>A0A0X8FD99_9LACT</name>
<accession>A0A0X8FD99</accession>
<reference evidence="1 2" key="1">
    <citation type="submission" date="2020-12" db="EMBL/GenBank/DDBJ databases">
        <title>FDA dAtabase for Regulatory Grade micrObial Sequences (FDA-ARGOS): Supporting development and validation of Infectious Disease Dx tests.</title>
        <authorList>
            <person name="Sproer C."/>
            <person name="Gronow S."/>
            <person name="Severitt S."/>
            <person name="Schroder I."/>
            <person name="Tallon L."/>
            <person name="Sadzewicz L."/>
            <person name="Zhao X."/>
            <person name="Boylan J."/>
            <person name="Ott S."/>
            <person name="Bowen H."/>
            <person name="Vavikolanu K."/>
            <person name="Mehta A."/>
            <person name="Aluvathingal J."/>
            <person name="Nadendla S."/>
            <person name="Lowell S."/>
            <person name="Myers T."/>
            <person name="Yan Y."/>
            <person name="Sichtig H."/>
        </authorList>
    </citation>
    <scope>NUCLEOTIDE SEQUENCE [LARGE SCALE GENOMIC DNA]</scope>
    <source>
        <strain evidence="1 2">FDAARGOS_911</strain>
    </source>
</reference>
<gene>
    <name evidence="1" type="ORF">I6G68_08785</name>
</gene>
<dbReference type="KEGG" id="aun:AWM73_01270"/>